<gene>
    <name evidence="15" type="ORF">BDU57DRAFT_112801</name>
</gene>
<evidence type="ECO:0000256" key="6">
    <source>
        <dbReference type="ARBA" id="ARBA00022763"/>
    </source>
</evidence>
<dbReference type="GO" id="GO:0005829">
    <property type="term" value="C:cytosol"/>
    <property type="evidence" value="ECO:0007669"/>
    <property type="project" value="TreeGrafter"/>
</dbReference>
<evidence type="ECO:0000256" key="3">
    <source>
        <dbReference type="ARBA" id="ARBA00005739"/>
    </source>
</evidence>
<dbReference type="PANTHER" id="PTHR32170:SF3">
    <property type="entry name" value="PROTEASOME ACTIVATOR COMPLEX SUBUNIT 4"/>
    <property type="match status" value="1"/>
</dbReference>
<feature type="compositionally biased region" description="Acidic residues" evidence="10">
    <location>
        <begin position="934"/>
        <end position="951"/>
    </location>
</feature>
<dbReference type="GO" id="GO:0010499">
    <property type="term" value="P:proteasomal ubiquitin-independent protein catabolic process"/>
    <property type="evidence" value="ECO:0007669"/>
    <property type="project" value="TreeGrafter"/>
</dbReference>
<protein>
    <recommendedName>
        <fullName evidence="17">Proteasome activator subunit 4</fullName>
    </recommendedName>
</protein>
<dbReference type="Pfam" id="PF16507">
    <property type="entry name" value="HEAT_PSME4_mid"/>
    <property type="match status" value="1"/>
</dbReference>
<keyword evidence="9" id="KW-0175">Coiled coil</keyword>
<proteinExistence type="inferred from homology"/>
<evidence type="ECO:0000259" key="11">
    <source>
        <dbReference type="Pfam" id="PF11919"/>
    </source>
</evidence>
<dbReference type="GO" id="GO:0070628">
    <property type="term" value="F:proteasome binding"/>
    <property type="evidence" value="ECO:0007669"/>
    <property type="project" value="InterPro"/>
</dbReference>
<dbReference type="InterPro" id="IPR032372">
    <property type="entry name" value="Blm10_N"/>
</dbReference>
<dbReference type="EMBL" id="ML979146">
    <property type="protein sequence ID" value="KAF1911203.1"/>
    <property type="molecule type" value="Genomic_DNA"/>
</dbReference>
<sequence length="1966" mass="222188">MAVSDRISQLMGALDSASGPDTSRATSPAGDWRQPNGGVNGDDDKGRPRTFPYFRYLPYQTENQSEREDNLNTCLKHLYIAVAAGDFAPGAVHWTREIRGWLSLKFDLPRSTRVKLVNLYYELALAPGLDHLVAERFASMFMVLTKRKHYLRFRTDLVLDWRPLFRELKFFVLPSESGGSHPPNVRRNIRTLTKMCTFAQAYFDPKEIPAMFEEIMPFFSTSYTEGAFTVVGLLNLMIPTHPAPEDMLQLLPQEYLPTLFHLWSLVNRSRLFDTQYIDTLSRLARENLIAAHVPFSQYGLFTGEQCSLIFTAILRLLEIPVGQATSPYSSTVDLGAGLAIMLERDPRKHPIGHHIARIIAMSLSPACTEHSDSVLSKLEGLIQAVETFFHPSNSGSWTRPLSQFVYYLADFFVLRWNRERSGEMDVPENRKLNDAVKRRFVLCLREVTFMGMFSKSDKAMQYALSTLQSLAYLEPTLILPGALQKIYPAMQGLVEVHRTISSIRALHMLSKVMAKTKGFRCHVTTVLGLALPGIDANDLDKTVHTLQFMQGVCYLVPFHDLTKTKKAVDEKASRDGASSPGEYAAGDTGLAVQWITEQVERLETAPGNIEINYDEELSDQDEAMILRSSTTGLNDFLISFLGRVFTLLENLPDASRVRSGSPEETVVNHLPAAFTPLLAALSPELYDVALDKIANFLTNHVIHQAKDAIAFICNSLVKINPEKALKRLLPHLFAGIRTEIEDIGAGSTRTTGAEVLPRDRALVWNLTILSMCVVHVGDAVLEWKDDLFEIADYMQQRCRGTPTVHVSNFMHHLLLNLTCTFTADYSIYEKDELEKGLSIESWGRQVDVKKLDIKWHTPSDAEIDFAIKLFEFHTKNALEALVALTSSDSPIKREGTGKDWSDEVSRNLTLLRMIIAGVSVLFDVRHDQVTDGSTADDSDSDSDAMDTEGIDGDAGLGEAEDEEVKPTFQYESGYSLKRGDQRYTLMHDLRQKIGEILHQVHRFLIEKQPDDVPCFTALYNAYRSWFIDIGIERSAHILDRIARLLAHDERPFKFSGLRKQYPRPLLIRRANVYHLQRLRHNASPRPKTELDKLLFLDIAESSISLYTEIRRTAQSASESAVKCVIGARPLVIPTLLDAFIKAVDENDYPRIKGALFSLLFGSLAKTIGRDWRFTPRVIKAFIEVAGADKPSVQKLAANATYQVLEMGKAMERMVILDKDIVQSIASAIGSSDDAAMQQKVEKRREYIKQKRARIESKKAELTEELVDVAKTAHWKKVQRTATMVLNLGMRYDTIASDGVIDLVVQGAIDQHPNLRGMYAGSLIGLFSVIAMRASTGHSYEKYLLGEEDLPDKISVPTKRNDPNWTEEYLSSFAQPEAKYYIDHDHPGWLVWNKTMTAFLPNAPQVAFDDIEAGVRTKIAQHLTRSWFSNYFAFMKQEPRDASADRFRMSSAMLLTHTFDLVFAGLTEATFDDLKDLTQAVYGDGSDKHQHRATAEILAALISCAPDLKAEQRQEVWEYAFPIIRGIFKDGLTPENYGYWTTFLHVVLQARDPRRGWPLVDWLASFRLDMESNAAFKESSKINLLTQCISDAGWHFRLEKPILENFMQHLDHPYKGVREAMGQAIATINRTRYHESYNDVETLIKAQKDASSIGVRPYEPTPEFSRTITDVFERLEAWRHQRPAGQQTPSSYTSGGKTVLLWLDSTLSSYECTSLIKFFPNVFMEQLLHMMDIKEDPELQSLAYHVFRHLPNIPHREGEDAEFIAALTRIGRSATSWHQRLRILINIQVIYFRRLFLMSEEQQQSMYDCVSAMLSDVQLEVRMGAATTLSGMIRCSPTALRDRMVSTLKSRFTTQLNKNPLPKRRIPGTPTPEQGKLVLTRHAAVLGLGALVQAFPYQSPPPAWLPDVLASLARKAAADPGVVGKSVKTVLADFKKTRQDTWHVDVKAFEQEQLEDLEGVLWKSYFA</sequence>
<dbReference type="InterPro" id="IPR016024">
    <property type="entry name" value="ARM-type_fold"/>
</dbReference>
<dbReference type="InterPro" id="IPR035309">
    <property type="entry name" value="PSME4"/>
</dbReference>
<dbReference type="InterPro" id="IPR032430">
    <property type="entry name" value="Blm10_mid"/>
</dbReference>
<feature type="domain" description="Proteasome activator Blm10 middle HEAT repeats region" evidence="12">
    <location>
        <begin position="378"/>
        <end position="922"/>
    </location>
</feature>
<reference evidence="15" key="1">
    <citation type="journal article" date="2020" name="Stud. Mycol.">
        <title>101 Dothideomycetes genomes: a test case for predicting lifestyles and emergence of pathogens.</title>
        <authorList>
            <person name="Haridas S."/>
            <person name="Albert R."/>
            <person name="Binder M."/>
            <person name="Bloem J."/>
            <person name="Labutti K."/>
            <person name="Salamov A."/>
            <person name="Andreopoulos B."/>
            <person name="Baker S."/>
            <person name="Barry K."/>
            <person name="Bills G."/>
            <person name="Bluhm B."/>
            <person name="Cannon C."/>
            <person name="Castanera R."/>
            <person name="Culley D."/>
            <person name="Daum C."/>
            <person name="Ezra D."/>
            <person name="Gonzalez J."/>
            <person name="Henrissat B."/>
            <person name="Kuo A."/>
            <person name="Liang C."/>
            <person name="Lipzen A."/>
            <person name="Lutzoni F."/>
            <person name="Magnuson J."/>
            <person name="Mondo S."/>
            <person name="Nolan M."/>
            <person name="Ohm R."/>
            <person name="Pangilinan J."/>
            <person name="Park H.-J."/>
            <person name="Ramirez L."/>
            <person name="Alfaro M."/>
            <person name="Sun H."/>
            <person name="Tritt A."/>
            <person name="Yoshinaga Y."/>
            <person name="Zwiers L.-H."/>
            <person name="Turgeon B."/>
            <person name="Goodwin S."/>
            <person name="Spatafora J."/>
            <person name="Crous P."/>
            <person name="Grigoriev I."/>
        </authorList>
    </citation>
    <scope>NUCLEOTIDE SEQUENCE</scope>
    <source>
        <strain evidence="15">HMLAC05119</strain>
    </source>
</reference>
<dbReference type="Pfam" id="PF23096">
    <property type="entry name" value="HEAT_PSME4"/>
    <property type="match status" value="1"/>
</dbReference>
<evidence type="ECO:0000313" key="16">
    <source>
        <dbReference type="Proteomes" id="UP000800096"/>
    </source>
</evidence>
<evidence type="ECO:0000256" key="8">
    <source>
        <dbReference type="ARBA" id="ARBA00023242"/>
    </source>
</evidence>
<dbReference type="Pfam" id="PF16547">
    <property type="entry name" value="BLM10_N"/>
    <property type="match status" value="1"/>
</dbReference>
<accession>A0A6A5Q6G1</accession>
<dbReference type="Proteomes" id="UP000800096">
    <property type="component" value="Unassembled WGS sequence"/>
</dbReference>
<keyword evidence="4" id="KW-0963">Cytoplasm</keyword>
<keyword evidence="6" id="KW-0227">DNA damage</keyword>
<evidence type="ECO:0000259" key="14">
    <source>
        <dbReference type="Pfam" id="PF23096"/>
    </source>
</evidence>
<evidence type="ECO:0000256" key="2">
    <source>
        <dbReference type="ARBA" id="ARBA00004496"/>
    </source>
</evidence>
<dbReference type="SUPFAM" id="SSF48371">
    <property type="entry name" value="ARM repeat"/>
    <property type="match status" value="2"/>
</dbReference>
<evidence type="ECO:0000259" key="13">
    <source>
        <dbReference type="Pfam" id="PF16547"/>
    </source>
</evidence>
<dbReference type="GO" id="GO:0005634">
    <property type="term" value="C:nucleus"/>
    <property type="evidence" value="ECO:0007669"/>
    <property type="project" value="UniProtKB-SubCell"/>
</dbReference>
<dbReference type="InterPro" id="IPR021843">
    <property type="entry name" value="PSME4_C"/>
</dbReference>
<evidence type="ECO:0000256" key="4">
    <source>
        <dbReference type="ARBA" id="ARBA00022490"/>
    </source>
</evidence>
<evidence type="ECO:0000256" key="7">
    <source>
        <dbReference type="ARBA" id="ARBA00023204"/>
    </source>
</evidence>
<organism evidence="15 16">
    <name type="scientific">Ampelomyces quisqualis</name>
    <name type="common">Powdery mildew agent</name>
    <dbReference type="NCBI Taxonomy" id="50730"/>
    <lineage>
        <taxon>Eukaryota</taxon>
        <taxon>Fungi</taxon>
        <taxon>Dikarya</taxon>
        <taxon>Ascomycota</taxon>
        <taxon>Pezizomycotina</taxon>
        <taxon>Dothideomycetes</taxon>
        <taxon>Pleosporomycetidae</taxon>
        <taxon>Pleosporales</taxon>
        <taxon>Pleosporineae</taxon>
        <taxon>Phaeosphaeriaceae</taxon>
        <taxon>Ampelomyces</taxon>
    </lineage>
</organism>
<feature type="domain" description="Proteasome activator complex subunit 4-like HEAT repeat-like" evidence="14">
    <location>
        <begin position="1377"/>
        <end position="1584"/>
    </location>
</feature>
<feature type="domain" description="Proteasome activator complex subunit 4 C-terminal" evidence="11">
    <location>
        <begin position="1878"/>
        <end position="1966"/>
    </location>
</feature>
<evidence type="ECO:0000256" key="10">
    <source>
        <dbReference type="SAM" id="MobiDB-lite"/>
    </source>
</evidence>
<dbReference type="PANTHER" id="PTHR32170">
    <property type="entry name" value="PROTEASOME ACTIVATOR COMPLEX SUBUNIT 4"/>
    <property type="match status" value="1"/>
</dbReference>
<evidence type="ECO:0000256" key="5">
    <source>
        <dbReference type="ARBA" id="ARBA00022737"/>
    </source>
</evidence>
<keyword evidence="16" id="KW-1185">Reference proteome</keyword>
<keyword evidence="7" id="KW-0234">DNA repair</keyword>
<feature type="region of interest" description="Disordered" evidence="10">
    <location>
        <begin position="1"/>
        <end position="48"/>
    </location>
</feature>
<dbReference type="GO" id="GO:0006281">
    <property type="term" value="P:DNA repair"/>
    <property type="evidence" value="ECO:0007669"/>
    <property type="project" value="UniProtKB-KW"/>
</dbReference>
<keyword evidence="8" id="KW-0539">Nucleus</keyword>
<dbReference type="Pfam" id="PF11919">
    <property type="entry name" value="PSME4_C"/>
    <property type="match status" value="1"/>
</dbReference>
<comment type="similarity">
    <text evidence="3">Belongs to the BLM10 family.</text>
</comment>
<evidence type="ECO:0000256" key="9">
    <source>
        <dbReference type="SAM" id="Coils"/>
    </source>
</evidence>
<evidence type="ECO:0000313" key="15">
    <source>
        <dbReference type="EMBL" id="KAF1911203.1"/>
    </source>
</evidence>
<dbReference type="GO" id="GO:0016504">
    <property type="term" value="F:peptidase activator activity"/>
    <property type="evidence" value="ECO:0007669"/>
    <property type="project" value="InterPro"/>
</dbReference>
<evidence type="ECO:0008006" key="17">
    <source>
        <dbReference type="Google" id="ProtNLM"/>
    </source>
</evidence>
<feature type="coiled-coil region" evidence="9">
    <location>
        <begin position="1244"/>
        <end position="1271"/>
    </location>
</feature>
<comment type="subcellular location">
    <subcellularLocation>
        <location evidence="2">Cytoplasm</location>
    </subcellularLocation>
    <subcellularLocation>
        <location evidence="1">Nucleus</location>
    </subcellularLocation>
</comment>
<evidence type="ECO:0000256" key="1">
    <source>
        <dbReference type="ARBA" id="ARBA00004123"/>
    </source>
</evidence>
<evidence type="ECO:0000259" key="12">
    <source>
        <dbReference type="Pfam" id="PF16507"/>
    </source>
</evidence>
<keyword evidence="5" id="KW-0677">Repeat</keyword>
<dbReference type="InterPro" id="IPR055455">
    <property type="entry name" value="HEAT_PSME4"/>
</dbReference>
<feature type="domain" description="Proteasome activator Blm10 N-terminal" evidence="13">
    <location>
        <begin position="21"/>
        <end position="90"/>
    </location>
</feature>
<feature type="region of interest" description="Disordered" evidence="10">
    <location>
        <begin position="930"/>
        <end position="963"/>
    </location>
</feature>
<name>A0A6A5Q6G1_AMPQU</name>
<dbReference type="OrthoDB" id="17907at2759"/>